<evidence type="ECO:0000256" key="2">
    <source>
        <dbReference type="SAM" id="MobiDB-lite"/>
    </source>
</evidence>
<dbReference type="InterPro" id="IPR031778">
    <property type="entry name" value="Sortilin_N"/>
</dbReference>
<feature type="region of interest" description="Disordered" evidence="2">
    <location>
        <begin position="503"/>
        <end position="533"/>
    </location>
</feature>
<dbReference type="eggNOG" id="COG4447">
    <property type="taxonomic scope" value="Bacteria"/>
</dbReference>
<dbReference type="InterPro" id="IPR052025">
    <property type="entry name" value="Xyloglucanase_GH74"/>
</dbReference>
<protein>
    <submittedName>
        <fullName evidence="4">Glycosyl hydrolase, BNR repeat-containing protein</fullName>
    </submittedName>
</protein>
<keyword evidence="5" id="KW-1185">Reference proteome</keyword>
<dbReference type="AlphaFoldDB" id="D1C8D9"/>
<dbReference type="GO" id="GO:0016787">
    <property type="term" value="F:hydrolase activity"/>
    <property type="evidence" value="ECO:0007669"/>
    <property type="project" value="UniProtKB-KW"/>
</dbReference>
<keyword evidence="4" id="KW-0378">Hydrolase</keyword>
<evidence type="ECO:0000259" key="3">
    <source>
        <dbReference type="Pfam" id="PF15902"/>
    </source>
</evidence>
<dbReference type="PANTHER" id="PTHR43739:SF5">
    <property type="entry name" value="EXO-ALPHA-SIALIDASE"/>
    <property type="match status" value="1"/>
</dbReference>
<dbReference type="InParanoid" id="D1C8D9"/>
<accession>D1C8D9</accession>
<dbReference type="HOGENOM" id="CLU_004847_0_0_0"/>
<dbReference type="Pfam" id="PF15902">
    <property type="entry name" value="Sortilin-Vps10"/>
    <property type="match status" value="1"/>
</dbReference>
<gene>
    <name evidence="4" type="ordered locus">Sthe_2668</name>
</gene>
<reference evidence="5" key="1">
    <citation type="submission" date="2009-11" db="EMBL/GenBank/DDBJ databases">
        <title>The complete chromosome 2 of Sphaerobacter thermophilus DSM 20745.</title>
        <authorList>
            <person name="Lucas S."/>
            <person name="Copeland A."/>
            <person name="Lapidus A."/>
            <person name="Glavina del Rio T."/>
            <person name="Dalin E."/>
            <person name="Tice H."/>
            <person name="Bruce D."/>
            <person name="Goodwin L."/>
            <person name="Pitluck S."/>
            <person name="Kyrpides N."/>
            <person name="Mavromatis K."/>
            <person name="Ivanova N."/>
            <person name="Mikhailova N."/>
            <person name="LaButti K.M."/>
            <person name="Clum A."/>
            <person name="Sun H.I."/>
            <person name="Brettin T."/>
            <person name="Detter J.C."/>
            <person name="Han C."/>
            <person name="Larimer F."/>
            <person name="Land M."/>
            <person name="Hauser L."/>
            <person name="Markowitz V."/>
            <person name="Cheng J.F."/>
            <person name="Hugenholtz P."/>
            <person name="Woyke T."/>
            <person name="Wu D."/>
            <person name="Steenblock K."/>
            <person name="Schneider S."/>
            <person name="Pukall R."/>
            <person name="Goeker M."/>
            <person name="Klenk H.P."/>
            <person name="Eisen J.A."/>
        </authorList>
    </citation>
    <scope>NUCLEOTIDE SEQUENCE [LARGE SCALE GENOMIC DNA]</scope>
    <source>
        <strain evidence="5">ATCC 49802 / DSM 20745 / S 6022</strain>
    </source>
</reference>
<evidence type="ECO:0000313" key="5">
    <source>
        <dbReference type="Proteomes" id="UP000002027"/>
    </source>
</evidence>
<feature type="domain" description="Sortilin N-terminal" evidence="3">
    <location>
        <begin position="107"/>
        <end position="232"/>
    </location>
</feature>
<feature type="region of interest" description="Disordered" evidence="2">
    <location>
        <begin position="813"/>
        <end position="835"/>
    </location>
</feature>
<evidence type="ECO:0000313" key="4">
    <source>
        <dbReference type="EMBL" id="ACZ40082.1"/>
    </source>
</evidence>
<organism evidence="4 5">
    <name type="scientific">Sphaerobacter thermophilus (strain ATCC 49802 / DSM 20745 / KCCM 41009 / NCIMB 13125 / S 6022)</name>
    <dbReference type="NCBI Taxonomy" id="479434"/>
    <lineage>
        <taxon>Bacteria</taxon>
        <taxon>Pseudomonadati</taxon>
        <taxon>Thermomicrobiota</taxon>
        <taxon>Thermomicrobia</taxon>
        <taxon>Sphaerobacterales</taxon>
        <taxon>Sphaerobacterineae</taxon>
        <taxon>Sphaerobacteraceae</taxon>
        <taxon>Sphaerobacter</taxon>
    </lineage>
</organism>
<dbReference type="GO" id="GO:0010411">
    <property type="term" value="P:xyloglucan metabolic process"/>
    <property type="evidence" value="ECO:0007669"/>
    <property type="project" value="TreeGrafter"/>
</dbReference>
<dbReference type="CDD" id="cd15482">
    <property type="entry name" value="Sialidase_non-viral"/>
    <property type="match status" value="2"/>
</dbReference>
<dbReference type="InterPro" id="IPR036278">
    <property type="entry name" value="Sialidase_sf"/>
</dbReference>
<dbReference type="InterPro" id="IPR015943">
    <property type="entry name" value="WD40/YVTN_repeat-like_dom_sf"/>
</dbReference>
<dbReference type="OrthoDB" id="9801859at2"/>
<dbReference type="SUPFAM" id="SSF50939">
    <property type="entry name" value="Sialidases"/>
    <property type="match status" value="2"/>
</dbReference>
<dbReference type="RefSeq" id="WP_012873120.1">
    <property type="nucleotide sequence ID" value="NC_013524.1"/>
</dbReference>
<dbReference type="STRING" id="479434.Sthe_2668"/>
<reference evidence="4 5" key="2">
    <citation type="journal article" date="2010" name="Stand. Genomic Sci.">
        <title>Complete genome sequence of Desulfohalobium retbaense type strain (HR(100)).</title>
        <authorList>
            <person name="Spring S."/>
            <person name="Nolan M."/>
            <person name="Lapidus A."/>
            <person name="Glavina Del Rio T."/>
            <person name="Copeland A."/>
            <person name="Tice H."/>
            <person name="Cheng J.F."/>
            <person name="Lucas S."/>
            <person name="Land M."/>
            <person name="Chen F."/>
            <person name="Bruce D."/>
            <person name="Goodwin L."/>
            <person name="Pitluck S."/>
            <person name="Ivanova N."/>
            <person name="Mavromatis K."/>
            <person name="Mikhailova N."/>
            <person name="Pati A."/>
            <person name="Chen A."/>
            <person name="Palaniappan K."/>
            <person name="Hauser L."/>
            <person name="Chang Y.J."/>
            <person name="Jeffries C.D."/>
            <person name="Munk C."/>
            <person name="Kiss H."/>
            <person name="Chain P."/>
            <person name="Han C."/>
            <person name="Brettin T."/>
            <person name="Detter J.C."/>
            <person name="Schuler E."/>
            <person name="Goker M."/>
            <person name="Rohde M."/>
            <person name="Bristow J."/>
            <person name="Eisen J.A."/>
            <person name="Markowitz V."/>
            <person name="Hugenholtz P."/>
            <person name="Kyrpides N.C."/>
            <person name="Klenk H.P."/>
        </authorList>
    </citation>
    <scope>NUCLEOTIDE SEQUENCE [LARGE SCALE GENOMIC DNA]</scope>
    <source>
        <strain evidence="5">ATCC 49802 / DSM 20745 / S 6022</strain>
    </source>
</reference>
<dbReference type="Gene3D" id="2.130.10.10">
    <property type="entry name" value="YVTN repeat-like/Quinoprotein amine dehydrogenase"/>
    <property type="match status" value="5"/>
</dbReference>
<evidence type="ECO:0000256" key="1">
    <source>
        <dbReference type="ARBA" id="ARBA00022737"/>
    </source>
</evidence>
<dbReference type="PANTHER" id="PTHR43739">
    <property type="entry name" value="XYLOGLUCANASE (EUROFUNG)"/>
    <property type="match status" value="1"/>
</dbReference>
<proteinExistence type="predicted"/>
<sequence>MPDGYTGPLDPALLQALEWRLVGPYRGGRVVAVAGDPRDVGTFYFGSTGGGVWKTTDGGMIWENISDGYFRRASVGAIAVSEADPNVIYVGMGEATIRGNVSHGDGVYRSTDAGRTWQHLGLAATRNIGKVRIHPHDPDTVYVAALGHAHGPNPERGVFRSRDGGRTWEHVLFRSENAGAIDLSIDPTNPRIIYAAFWEAIRRPHELVSGGPGSGLFRSTDGGDTWEEITRNPGLPQGLLGKIGVVASPAKPGRVWAIIEAEDGAVFRSDDYGDTWERLSEDRNLRQRPWYYMHIYADPKDPDTVWVLNLAAWKSIDGGKTFFQVAVPHGDNHDLWIDPNNPQRMINGNDGGACVTFNGGMTWSTLYNQPTAELYHVTVDTQVPYRIYAAQQDNTTISLPSRSVTAGITRADYEEVGGGESGYIAVRPDNPNIVFAGSYGGFLTRYDRRTGQRRNIAVWPEASLGWGAKDLKYRFQWTYPIVISPHDPNVLYVTSNVVHRSTDEGESWEVISPDLTRDDKSKQEPSGGPITKDVTGAEYYNTIFAFAESPLQPGLLWAGSDDGLIHVSRDGGQTWQNVTPPDLPEWALISIIEPSPHDPAVAYVAATRYKLDDFTPYLYKTTDYGQTWTRITGGIPEDDFTRVIREDPNRRGLLYCGTETGIYVSIDDGVHWQPFRQNLPVVPIHDLVITGTSIVVATHGRSIWVLDDVSPLYHLPATLDEPAALVPPQTTTRFWTNRGFGHREAVGNNYWMTGATMVTFRPEETPEGTKTERLLDAGQNPPDGVIVYYALKEQPEGEVTLTFLDAEGNEIRTFSSKEPEPAGEAQDEAPKEPRVPAKAGLNRFVWDMRYPAPTRVEGYATPEAKVPGPLAKPGRYQVRLTVGDRTWTESFEIVKDPRVSATQEDFDAQFALLLQIRDKLSQTHEAVNRIRAIKRQVEDWGKRTEGLPIHEEVERSGKTVADRLTAIEEDLIQVKAKVREDALNYPLKLNAKLGALMGVVASADARPTRQAVELFAELSRQVDDCLGRLDEVVKTDVAAFNGVLRDAGIPPVVA</sequence>
<keyword evidence="1" id="KW-0677">Repeat</keyword>
<dbReference type="EMBL" id="CP001824">
    <property type="protein sequence ID" value="ACZ40082.1"/>
    <property type="molecule type" value="Genomic_DNA"/>
</dbReference>
<dbReference type="Proteomes" id="UP000002027">
    <property type="component" value="Chromosome 2"/>
</dbReference>
<name>D1C8D9_SPHTD</name>
<dbReference type="KEGG" id="sti:Sthe_2668"/>